<evidence type="ECO:0000313" key="2">
    <source>
        <dbReference type="Proteomes" id="UP000663850"/>
    </source>
</evidence>
<name>A0A8H3HS17_9AGAM</name>
<dbReference type="AlphaFoldDB" id="A0A8H3HS17"/>
<reference evidence="1" key="1">
    <citation type="submission" date="2021-01" db="EMBL/GenBank/DDBJ databases">
        <authorList>
            <person name="Kaushik A."/>
        </authorList>
    </citation>
    <scope>NUCLEOTIDE SEQUENCE</scope>
    <source>
        <strain evidence="1">Type strain: AG8-Rh-89/</strain>
    </source>
</reference>
<organism evidence="1 2">
    <name type="scientific">Rhizoctonia solani</name>
    <dbReference type="NCBI Taxonomy" id="456999"/>
    <lineage>
        <taxon>Eukaryota</taxon>
        <taxon>Fungi</taxon>
        <taxon>Dikarya</taxon>
        <taxon>Basidiomycota</taxon>
        <taxon>Agaricomycotina</taxon>
        <taxon>Agaricomycetes</taxon>
        <taxon>Cantharellales</taxon>
        <taxon>Ceratobasidiaceae</taxon>
        <taxon>Rhizoctonia</taxon>
    </lineage>
</organism>
<dbReference type="Proteomes" id="UP000663850">
    <property type="component" value="Unassembled WGS sequence"/>
</dbReference>
<dbReference type="EMBL" id="CAJMWZ010007196">
    <property type="protein sequence ID" value="CAE6534326.1"/>
    <property type="molecule type" value="Genomic_DNA"/>
</dbReference>
<gene>
    <name evidence="1" type="ORF">RDB_LOCUS136999</name>
</gene>
<sequence>MSGFFSAYLPSTPTPGASPYFHNKIIITKRAALGLEALVRIPLVGAQGEAEPFFDWCRRHPNSSIRLMQLRKERVAPFFHEYVTFRLNDGGRCFRIDRRQRSDIMTPMKCTEDTGVEAFDSIEEIVDMEDSMYNPSDCLVHIDFTTDVHLCLVTDFCMAVSKHERARVYTVQRYNCYFYAQAMILYVLCWAHGWTGDHIWSADNSSHSPENGAAKRAPLDTLERNPGITIRISDNPPEIYYNHKDDTIDPNSPLRIPSHGDRPSFWRELWTIVRASRGKRMDRPPGSMQECSIGDLQRYLSDFIYAHGVRVEKHKTLLKSNVTARDVETDVKKDIDQIWVRSMQRVPMLLRWKKVDREIL</sequence>
<comment type="caution">
    <text evidence="1">The sequence shown here is derived from an EMBL/GenBank/DDBJ whole genome shotgun (WGS) entry which is preliminary data.</text>
</comment>
<accession>A0A8H3HS17</accession>
<protein>
    <submittedName>
        <fullName evidence="1">Uncharacterized protein</fullName>
    </submittedName>
</protein>
<evidence type="ECO:0000313" key="1">
    <source>
        <dbReference type="EMBL" id="CAE6534326.1"/>
    </source>
</evidence>
<proteinExistence type="predicted"/>